<feature type="compositionally biased region" description="Basic and acidic residues" evidence="5">
    <location>
        <begin position="49"/>
        <end position="58"/>
    </location>
</feature>
<keyword evidence="3" id="KW-0862">Zinc</keyword>
<protein>
    <recommendedName>
        <fullName evidence="6">C2H2-type domain-containing protein</fullName>
    </recommendedName>
</protein>
<reference evidence="7" key="1">
    <citation type="journal article" date="2021" name="Nat. Commun.">
        <title>Genetic determinants of endophytism in the Arabidopsis root mycobiome.</title>
        <authorList>
            <person name="Mesny F."/>
            <person name="Miyauchi S."/>
            <person name="Thiergart T."/>
            <person name="Pickel B."/>
            <person name="Atanasova L."/>
            <person name="Karlsson M."/>
            <person name="Huettel B."/>
            <person name="Barry K.W."/>
            <person name="Haridas S."/>
            <person name="Chen C."/>
            <person name="Bauer D."/>
            <person name="Andreopoulos W."/>
            <person name="Pangilinan J."/>
            <person name="LaButti K."/>
            <person name="Riley R."/>
            <person name="Lipzen A."/>
            <person name="Clum A."/>
            <person name="Drula E."/>
            <person name="Henrissat B."/>
            <person name="Kohler A."/>
            <person name="Grigoriev I.V."/>
            <person name="Martin F.M."/>
            <person name="Hacquard S."/>
        </authorList>
    </citation>
    <scope>NUCLEOTIDE SEQUENCE</scope>
    <source>
        <strain evidence="7">MPI-CAGE-AT-0023</strain>
    </source>
</reference>
<dbReference type="PANTHER" id="PTHR23235">
    <property type="entry name" value="KRUEPPEL-LIKE TRANSCRIPTION FACTOR"/>
    <property type="match status" value="1"/>
</dbReference>
<evidence type="ECO:0000313" key="7">
    <source>
        <dbReference type="EMBL" id="KAH7255330.1"/>
    </source>
</evidence>
<dbReference type="InterPro" id="IPR036236">
    <property type="entry name" value="Znf_C2H2_sf"/>
</dbReference>
<evidence type="ECO:0000256" key="2">
    <source>
        <dbReference type="ARBA" id="ARBA00022771"/>
    </source>
</evidence>
<name>A0A9P9KFI1_FUSRE</name>
<dbReference type="SUPFAM" id="SSF57667">
    <property type="entry name" value="beta-beta-alpha zinc fingers"/>
    <property type="match status" value="1"/>
</dbReference>
<evidence type="ECO:0000256" key="5">
    <source>
        <dbReference type="SAM" id="MobiDB-lite"/>
    </source>
</evidence>
<comment type="caution">
    <text evidence="7">The sequence shown here is derived from an EMBL/GenBank/DDBJ whole genome shotgun (WGS) entry which is preliminary data.</text>
</comment>
<keyword evidence="8" id="KW-1185">Reference proteome</keyword>
<dbReference type="EMBL" id="JAGMUX010000006">
    <property type="protein sequence ID" value="KAH7255330.1"/>
    <property type="molecule type" value="Genomic_DNA"/>
</dbReference>
<evidence type="ECO:0000256" key="3">
    <source>
        <dbReference type="ARBA" id="ARBA00022833"/>
    </source>
</evidence>
<dbReference type="Pfam" id="PF00096">
    <property type="entry name" value="zf-C2H2"/>
    <property type="match status" value="1"/>
</dbReference>
<dbReference type="AlphaFoldDB" id="A0A9P9KFI1"/>
<dbReference type="PROSITE" id="PS50157">
    <property type="entry name" value="ZINC_FINGER_C2H2_2"/>
    <property type="match status" value="1"/>
</dbReference>
<evidence type="ECO:0000256" key="4">
    <source>
        <dbReference type="PROSITE-ProRule" id="PRU00042"/>
    </source>
</evidence>
<keyword evidence="1" id="KW-0479">Metal-binding</keyword>
<dbReference type="Gene3D" id="3.30.160.60">
    <property type="entry name" value="Classic Zinc Finger"/>
    <property type="match status" value="1"/>
</dbReference>
<feature type="region of interest" description="Disordered" evidence="5">
    <location>
        <begin position="40"/>
        <end position="71"/>
    </location>
</feature>
<proteinExistence type="predicted"/>
<evidence type="ECO:0000313" key="8">
    <source>
        <dbReference type="Proteomes" id="UP000720189"/>
    </source>
</evidence>
<dbReference type="OrthoDB" id="654211at2759"/>
<dbReference type="GeneID" id="70215606"/>
<dbReference type="PANTHER" id="PTHR23235:SF120">
    <property type="entry name" value="KRUPPEL-LIKE FACTOR 15"/>
    <property type="match status" value="1"/>
</dbReference>
<dbReference type="GO" id="GO:0000981">
    <property type="term" value="F:DNA-binding transcription factor activity, RNA polymerase II-specific"/>
    <property type="evidence" value="ECO:0007669"/>
    <property type="project" value="TreeGrafter"/>
</dbReference>
<accession>A0A9P9KFI1</accession>
<dbReference type="Proteomes" id="UP000720189">
    <property type="component" value="Unassembled WGS sequence"/>
</dbReference>
<evidence type="ECO:0000256" key="1">
    <source>
        <dbReference type="ARBA" id="ARBA00022723"/>
    </source>
</evidence>
<dbReference type="InterPro" id="IPR013087">
    <property type="entry name" value="Znf_C2H2_type"/>
</dbReference>
<dbReference type="GO" id="GO:0000978">
    <property type="term" value="F:RNA polymerase II cis-regulatory region sequence-specific DNA binding"/>
    <property type="evidence" value="ECO:0007669"/>
    <property type="project" value="TreeGrafter"/>
</dbReference>
<organism evidence="7 8">
    <name type="scientific">Fusarium redolens</name>
    <dbReference type="NCBI Taxonomy" id="48865"/>
    <lineage>
        <taxon>Eukaryota</taxon>
        <taxon>Fungi</taxon>
        <taxon>Dikarya</taxon>
        <taxon>Ascomycota</taxon>
        <taxon>Pezizomycotina</taxon>
        <taxon>Sordariomycetes</taxon>
        <taxon>Hypocreomycetidae</taxon>
        <taxon>Hypocreales</taxon>
        <taxon>Nectriaceae</taxon>
        <taxon>Fusarium</taxon>
        <taxon>Fusarium redolens species complex</taxon>
    </lineage>
</organism>
<evidence type="ECO:0000259" key="6">
    <source>
        <dbReference type="PROSITE" id="PS50157"/>
    </source>
</evidence>
<dbReference type="GO" id="GO:0008270">
    <property type="term" value="F:zinc ion binding"/>
    <property type="evidence" value="ECO:0007669"/>
    <property type="project" value="UniProtKB-KW"/>
</dbReference>
<keyword evidence="2 4" id="KW-0863">Zinc-finger</keyword>
<gene>
    <name evidence="7" type="ORF">BKA55DRAFT_313663</name>
</gene>
<sequence length="110" mass="12469">MQGIRNSASTSVFFQSNYSINNTPSFAIPLGSLISILKSKQSKPTMEISHSDRDRRSSADSAEPTPSRHTCHCGKSFIRKEHLRRHQATHGERNFVCPICQRSFTRKLVH</sequence>
<feature type="domain" description="C2H2-type" evidence="6">
    <location>
        <begin position="69"/>
        <end position="95"/>
    </location>
</feature>
<dbReference type="RefSeq" id="XP_046050899.1">
    <property type="nucleotide sequence ID" value="XM_046185652.1"/>
</dbReference>